<dbReference type="InterPro" id="IPR025558">
    <property type="entry name" value="DUF4283"/>
</dbReference>
<protein>
    <recommendedName>
        <fullName evidence="7">Alpha/beta hydrolase fold-3 domain-containing protein</fullName>
    </recommendedName>
</protein>
<feature type="domain" description="DUF4283" evidence="4">
    <location>
        <begin position="71"/>
        <end position="149"/>
    </location>
</feature>
<dbReference type="PROSITE" id="PS01174">
    <property type="entry name" value="LIPASE_GDXG_SER"/>
    <property type="match status" value="1"/>
</dbReference>
<sequence length="896" mass="100095">MSNPRLAGGGEGDPPPKAPDPPSYAAIVGRQTSSQAIQSQITLPFKKPGIFKGEPALYFTEEESCLLATPHRFTLIAKCSYGRPPLDVIKAHMKKSEGLRLAFSVGILYSRHLLFRFSSEEDFLMIWLKEVVYIKGYLFRFFKWTPSFESGLEPSIVPIWVSFLNLPIHLFNNSALESIGSILGKVLKIDGPTKTFTRPSVARVCIEMDILKKNPDRFWLGVGDQGRWQQVEYEKKYKFCLKCKKLGHDDATCSVGKPGERKSNKREENSDLPKNPKQQWIVKNVDSNEKIETIDMGEKEDTNSLLLKEGKNKETSQNIDPISTISNARIKGDVGPNNQTKQWILQAFHSANPSSKESPVQFEDADDSDNLHTVQVMEKIDTNDSSFLTEKDSANQVDLLTVNKSQQVLEGMISPIISVDKNTDHLEEYHAIESVMIRNSLQDSDNQSMELNKGNNLFLSRDKNPKSDNTNKIINESNSALERNTILSKSELSGLRISVYREVVFEEVPDDGSSLSLLPLLARPLSPVVQVSRTVAVPVQEEQQGVTIAADIVAPTQTIVAPPVVAPVPLRRSSRDKRSAISSDSEKMSIVAEAPDFLQVFSDGLVKRFAPEISPASPEFSYGFRSKDVIIDLAKPISARLFLPDTPGSSARLPVLVYFHGGGFCIGSTTWLGYHHFLGDFCVTSQSIVVSIDYRLAPENRLPIAYDDCFSSLDWLSSHVNSEPWLERADLSRIFLSGDSAGGNIAHHVALQAMRNKTPHLKIMGLLLIHPYFGSERRTKVEMAEGAAEGVKMNDMFWRLSLPEGSNRDHFACNLEMAELSTIKWHQFPEVVVYVAGLDLLKERGVMYAEFLKKKGVKEVKLVEAEGESHVYHVFHPKSEATCLLQQQMSEFMNAC</sequence>
<gene>
    <name evidence="5" type="ORF">HHK36_025797</name>
</gene>
<dbReference type="GO" id="GO:0016787">
    <property type="term" value="F:hydrolase activity"/>
    <property type="evidence" value="ECO:0007669"/>
    <property type="project" value="InterPro"/>
</dbReference>
<dbReference type="InterPro" id="IPR033140">
    <property type="entry name" value="Lipase_GDXG_put_SER_AS"/>
</dbReference>
<dbReference type="PANTHER" id="PTHR23024:SF635">
    <property type="entry name" value="OS07G0162700 PROTEIN"/>
    <property type="match status" value="1"/>
</dbReference>
<accession>A0A834YL68</accession>
<evidence type="ECO:0000259" key="4">
    <source>
        <dbReference type="Pfam" id="PF14111"/>
    </source>
</evidence>
<dbReference type="AlphaFoldDB" id="A0A834YL68"/>
<name>A0A834YL68_TETSI</name>
<feature type="domain" description="Alpha/beta hydrolase fold-3" evidence="3">
    <location>
        <begin position="656"/>
        <end position="873"/>
    </location>
</feature>
<feature type="active site" evidence="1">
    <location>
        <position position="740"/>
    </location>
</feature>
<evidence type="ECO:0000256" key="1">
    <source>
        <dbReference type="PROSITE-ProRule" id="PRU10038"/>
    </source>
</evidence>
<dbReference type="OrthoDB" id="408631at2759"/>
<dbReference type="InterPro" id="IPR013094">
    <property type="entry name" value="AB_hydrolase_3"/>
</dbReference>
<organism evidence="5 6">
    <name type="scientific">Tetracentron sinense</name>
    <name type="common">Spur-leaf</name>
    <dbReference type="NCBI Taxonomy" id="13715"/>
    <lineage>
        <taxon>Eukaryota</taxon>
        <taxon>Viridiplantae</taxon>
        <taxon>Streptophyta</taxon>
        <taxon>Embryophyta</taxon>
        <taxon>Tracheophyta</taxon>
        <taxon>Spermatophyta</taxon>
        <taxon>Magnoliopsida</taxon>
        <taxon>Trochodendrales</taxon>
        <taxon>Trochodendraceae</taxon>
        <taxon>Tetracentron</taxon>
    </lineage>
</organism>
<reference evidence="5 6" key="1">
    <citation type="submission" date="2020-04" db="EMBL/GenBank/DDBJ databases">
        <title>Plant Genome Project.</title>
        <authorList>
            <person name="Zhang R.-G."/>
        </authorList>
    </citation>
    <scope>NUCLEOTIDE SEQUENCE [LARGE SCALE GENOMIC DNA]</scope>
    <source>
        <strain evidence="5">YNK0</strain>
        <tissue evidence="5">Leaf</tissue>
    </source>
</reference>
<evidence type="ECO:0008006" key="7">
    <source>
        <dbReference type="Google" id="ProtNLM"/>
    </source>
</evidence>
<dbReference type="PANTHER" id="PTHR23024">
    <property type="entry name" value="ARYLACETAMIDE DEACETYLASE"/>
    <property type="match status" value="1"/>
</dbReference>
<dbReference type="Pfam" id="PF14111">
    <property type="entry name" value="DUF4283"/>
    <property type="match status" value="1"/>
</dbReference>
<feature type="region of interest" description="Disordered" evidence="2">
    <location>
        <begin position="1"/>
        <end position="23"/>
    </location>
</feature>
<dbReference type="EMBL" id="JABCRI010000019">
    <property type="protein sequence ID" value="KAF8389111.1"/>
    <property type="molecule type" value="Genomic_DNA"/>
</dbReference>
<feature type="compositionally biased region" description="Basic and acidic residues" evidence="2">
    <location>
        <begin position="258"/>
        <end position="271"/>
    </location>
</feature>
<feature type="compositionally biased region" description="Pro residues" evidence="2">
    <location>
        <begin position="13"/>
        <end position="22"/>
    </location>
</feature>
<evidence type="ECO:0000313" key="5">
    <source>
        <dbReference type="EMBL" id="KAF8389111.1"/>
    </source>
</evidence>
<evidence type="ECO:0000259" key="3">
    <source>
        <dbReference type="Pfam" id="PF07859"/>
    </source>
</evidence>
<dbReference type="InterPro" id="IPR029058">
    <property type="entry name" value="AB_hydrolase_fold"/>
</dbReference>
<dbReference type="Proteomes" id="UP000655225">
    <property type="component" value="Unassembled WGS sequence"/>
</dbReference>
<dbReference type="InterPro" id="IPR050466">
    <property type="entry name" value="Carboxylest/Gibb_receptor"/>
</dbReference>
<dbReference type="Pfam" id="PF07859">
    <property type="entry name" value="Abhydrolase_3"/>
    <property type="match status" value="1"/>
</dbReference>
<evidence type="ECO:0000256" key="2">
    <source>
        <dbReference type="SAM" id="MobiDB-lite"/>
    </source>
</evidence>
<feature type="region of interest" description="Disordered" evidence="2">
    <location>
        <begin position="252"/>
        <end position="279"/>
    </location>
</feature>
<keyword evidence="6" id="KW-1185">Reference proteome</keyword>
<dbReference type="Gene3D" id="3.40.50.1820">
    <property type="entry name" value="alpha/beta hydrolase"/>
    <property type="match status" value="1"/>
</dbReference>
<evidence type="ECO:0000313" key="6">
    <source>
        <dbReference type="Proteomes" id="UP000655225"/>
    </source>
</evidence>
<comment type="caution">
    <text evidence="5">The sequence shown here is derived from an EMBL/GenBank/DDBJ whole genome shotgun (WGS) entry which is preliminary data.</text>
</comment>
<proteinExistence type="predicted"/>
<dbReference type="SUPFAM" id="SSF53474">
    <property type="entry name" value="alpha/beta-Hydrolases"/>
    <property type="match status" value="1"/>
</dbReference>